<evidence type="ECO:0000313" key="4">
    <source>
        <dbReference type="EMBL" id="CAB4716809.1"/>
    </source>
</evidence>
<sequence>MANKEQQGNANKKKEAKLTLKEKRIKKQEKKSKD</sequence>
<evidence type="ECO:0000313" key="7">
    <source>
        <dbReference type="EMBL" id="CAB5047076.1"/>
    </source>
</evidence>
<evidence type="ECO:0000313" key="8">
    <source>
        <dbReference type="EMBL" id="CAB5070633.1"/>
    </source>
</evidence>
<dbReference type="EMBL" id="CAFBQF010000017">
    <property type="protein sequence ID" value="CAB5047076.1"/>
    <property type="molecule type" value="Genomic_DNA"/>
</dbReference>
<dbReference type="EMBL" id="CAEZXW010000140">
    <property type="protein sequence ID" value="CAB4716809.1"/>
    <property type="molecule type" value="Genomic_DNA"/>
</dbReference>
<reference evidence="3" key="1">
    <citation type="submission" date="2020-05" db="EMBL/GenBank/DDBJ databases">
        <authorList>
            <person name="Chiriac C."/>
            <person name="Salcher M."/>
            <person name="Ghai R."/>
            <person name="Kavagutti S V."/>
        </authorList>
    </citation>
    <scope>NUCLEOTIDE SEQUENCE</scope>
</reference>
<accession>A0A6J6QB78</accession>
<dbReference type="EMBL" id="CAEZXN010000054">
    <property type="protein sequence ID" value="CAB4707732.1"/>
    <property type="molecule type" value="Genomic_DNA"/>
</dbReference>
<protein>
    <submittedName>
        <fullName evidence="3">Unannotated protein</fullName>
    </submittedName>
</protein>
<proteinExistence type="predicted"/>
<gene>
    <name evidence="2" type="ORF">UFOPK2342_00957</name>
    <name evidence="3" type="ORF">UFOPK2423_01539</name>
    <name evidence="4" type="ORF">UFOPK2593_01448</name>
    <name evidence="5" type="ORF">UFOPK3266_00523</name>
    <name evidence="6" type="ORF">UFOPK4234_00890</name>
    <name evidence="7" type="ORF">UFOPK4295_00477</name>
    <name evidence="8" type="ORF">UFOPK4367_00009</name>
</gene>
<organism evidence="3">
    <name type="scientific">freshwater metagenome</name>
    <dbReference type="NCBI Taxonomy" id="449393"/>
    <lineage>
        <taxon>unclassified sequences</taxon>
        <taxon>metagenomes</taxon>
        <taxon>ecological metagenomes</taxon>
    </lineage>
</organism>
<feature type="region of interest" description="Disordered" evidence="1">
    <location>
        <begin position="1"/>
        <end position="34"/>
    </location>
</feature>
<dbReference type="AlphaFoldDB" id="A0A6J6QB78"/>
<evidence type="ECO:0000256" key="1">
    <source>
        <dbReference type="SAM" id="MobiDB-lite"/>
    </source>
</evidence>
<name>A0A6J6QB78_9ZZZZ</name>
<dbReference type="EMBL" id="CAEZXB010000016">
    <property type="protein sequence ID" value="CAB4678438.1"/>
    <property type="molecule type" value="Genomic_DNA"/>
</dbReference>
<evidence type="ECO:0000313" key="6">
    <source>
        <dbReference type="EMBL" id="CAB5039036.1"/>
    </source>
</evidence>
<dbReference type="EMBL" id="CAFBQA010000045">
    <property type="protein sequence ID" value="CAB5039036.1"/>
    <property type="molecule type" value="Genomic_DNA"/>
</dbReference>
<evidence type="ECO:0000313" key="3">
    <source>
        <dbReference type="EMBL" id="CAB4707732.1"/>
    </source>
</evidence>
<dbReference type="EMBL" id="CAFBAA010000009">
    <property type="protein sequence ID" value="CAB4841981.1"/>
    <property type="molecule type" value="Genomic_DNA"/>
</dbReference>
<evidence type="ECO:0000313" key="2">
    <source>
        <dbReference type="EMBL" id="CAB4678438.1"/>
    </source>
</evidence>
<feature type="compositionally biased region" description="Basic residues" evidence="1">
    <location>
        <begin position="23"/>
        <end position="34"/>
    </location>
</feature>
<evidence type="ECO:0000313" key="5">
    <source>
        <dbReference type="EMBL" id="CAB4841981.1"/>
    </source>
</evidence>
<feature type="compositionally biased region" description="Basic and acidic residues" evidence="1">
    <location>
        <begin position="12"/>
        <end position="22"/>
    </location>
</feature>
<dbReference type="EMBL" id="CAFBRC010000001">
    <property type="protein sequence ID" value="CAB5070633.1"/>
    <property type="molecule type" value="Genomic_DNA"/>
</dbReference>